<dbReference type="GO" id="GO:0003677">
    <property type="term" value="F:DNA binding"/>
    <property type="evidence" value="ECO:0007669"/>
    <property type="project" value="InterPro"/>
</dbReference>
<proteinExistence type="predicted"/>
<keyword evidence="2" id="KW-0175">Coiled coil</keyword>
<gene>
    <name evidence="4" type="ORF">XV03_05760</name>
</gene>
<evidence type="ECO:0000313" key="5">
    <source>
        <dbReference type="Proteomes" id="UP000218842"/>
    </source>
</evidence>
<dbReference type="InterPro" id="IPR002514">
    <property type="entry name" value="Transposase_8"/>
</dbReference>
<dbReference type="InterPro" id="IPR025948">
    <property type="entry name" value="HTH-like_dom"/>
</dbReference>
<evidence type="ECO:0000313" key="4">
    <source>
        <dbReference type="EMBL" id="PBJ38037.1"/>
    </source>
</evidence>
<feature type="coiled-coil region" evidence="2">
    <location>
        <begin position="62"/>
        <end position="89"/>
    </location>
</feature>
<dbReference type="EMBL" id="LBGZ01000047">
    <property type="protein sequence ID" value="PBJ38037.1"/>
    <property type="molecule type" value="Genomic_DNA"/>
</dbReference>
<dbReference type="InterPro" id="IPR036397">
    <property type="entry name" value="RNaseH_sf"/>
</dbReference>
<accession>A0A2A3LC34</accession>
<dbReference type="InterPro" id="IPR009057">
    <property type="entry name" value="Homeodomain-like_sf"/>
</dbReference>
<organism evidence="4 5">
    <name type="scientific">Mycobacterium avium subsp. hominissuis</name>
    <dbReference type="NCBI Taxonomy" id="439334"/>
    <lineage>
        <taxon>Bacteria</taxon>
        <taxon>Bacillati</taxon>
        <taxon>Actinomycetota</taxon>
        <taxon>Actinomycetes</taxon>
        <taxon>Mycobacteriales</taxon>
        <taxon>Mycobacteriaceae</taxon>
        <taxon>Mycobacterium</taxon>
        <taxon>Mycobacterium avium complex (MAC)</taxon>
    </lineage>
</organism>
<dbReference type="InterPro" id="IPR048020">
    <property type="entry name" value="Transpos_IS3"/>
</dbReference>
<dbReference type="PROSITE" id="PS50994">
    <property type="entry name" value="INTEGRASE"/>
    <property type="match status" value="1"/>
</dbReference>
<dbReference type="AlphaFoldDB" id="A0A2A3LC34"/>
<sequence>MSGKRRKYTPEFREQAARLVIETGRPVAHVAAEIGVGEQLLGRWVRLQREAVTAGDTSAVLDADERAELERLRRENAELRLDREFLKKAAGLLRLRTQPVEAYRVIEAEKATYPIKRMCELLEVSRSGYYQWRKSRNRGPSPAQQRRSELDAKVAEFHTASDGVYGAPRICADLRAAGERVSRKTVAASLRRQGLAGICPRRFAPATTVVDLDAPVPNDLVKRNFDIGALNRVWTSDITYLRTGEGWLYLCAVRDGCSRRVIGWAIDEYLHTDLVQAAVQMAVTMRGELGDQVILHADRGCQYTSAQLARFAREHNLVRSSGRTGVCWDNAAAESFWATLKVEFYDRYIWPTKAAAKLAVGDWIERVYNRRRRHSALDMMAPVDFEDRLTQTAKAA</sequence>
<evidence type="ECO:0000259" key="3">
    <source>
        <dbReference type="PROSITE" id="PS50994"/>
    </source>
</evidence>
<dbReference type="InterPro" id="IPR001584">
    <property type="entry name" value="Integrase_cat-core"/>
</dbReference>
<dbReference type="SUPFAM" id="SSF46689">
    <property type="entry name" value="Homeodomain-like"/>
    <property type="match status" value="1"/>
</dbReference>
<reference evidence="4 5" key="1">
    <citation type="journal article" date="2017" name="Genome Biol. Evol.">
        <title>Population Structure and Local Adaptation of MAC Lung Disease Agent Mycobacterium avium subsp. hominissuis.</title>
        <authorList>
            <person name="Yano H."/>
            <person name="Iwamoto T."/>
            <person name="Nishiuchi Y."/>
            <person name="Nakajima C."/>
            <person name="Starkova D.A."/>
            <person name="Mokrousov I."/>
            <person name="Narvskaya O."/>
            <person name="Yoshida S."/>
            <person name="Arikawa K."/>
            <person name="Nakanishi N."/>
            <person name="Osaki K."/>
            <person name="Nakagawa I."/>
            <person name="Ato M."/>
            <person name="Suzuki Y."/>
            <person name="Maruyama F."/>
        </authorList>
    </citation>
    <scope>NUCLEOTIDE SEQUENCE [LARGE SCALE GENOMIC DNA]</scope>
    <source>
        <strain evidence="4 5">OCU466</strain>
    </source>
</reference>
<comment type="caution">
    <text evidence="4">The sequence shown here is derived from an EMBL/GenBank/DDBJ whole genome shotgun (WGS) entry which is preliminary data.</text>
</comment>
<dbReference type="GO" id="GO:0015074">
    <property type="term" value="P:DNA integration"/>
    <property type="evidence" value="ECO:0007669"/>
    <property type="project" value="InterPro"/>
</dbReference>
<dbReference type="GO" id="GO:0006313">
    <property type="term" value="P:DNA transposition"/>
    <property type="evidence" value="ECO:0007669"/>
    <property type="project" value="InterPro"/>
</dbReference>
<name>A0A2A3LC34_MYCAV</name>
<dbReference type="PANTHER" id="PTHR46889:SF4">
    <property type="entry name" value="TRANSPOSASE INSO FOR INSERTION SEQUENCE ELEMENT IS911B-RELATED"/>
    <property type="match status" value="1"/>
</dbReference>
<dbReference type="InterPro" id="IPR050900">
    <property type="entry name" value="Transposase_IS3/IS150/IS904"/>
</dbReference>
<evidence type="ECO:0000256" key="1">
    <source>
        <dbReference type="ARBA" id="ARBA00002286"/>
    </source>
</evidence>
<dbReference type="Gene3D" id="1.10.10.60">
    <property type="entry name" value="Homeodomain-like"/>
    <property type="match status" value="1"/>
</dbReference>
<feature type="domain" description="Integrase catalytic" evidence="3">
    <location>
        <begin position="213"/>
        <end position="390"/>
    </location>
</feature>
<dbReference type="NCBIfam" id="NF033516">
    <property type="entry name" value="transpos_IS3"/>
    <property type="match status" value="1"/>
</dbReference>
<comment type="function">
    <text evidence="1">Involved in the transposition of the insertion sequence.</text>
</comment>
<dbReference type="RefSeq" id="WP_095955826.1">
    <property type="nucleotide sequence ID" value="NZ_BDNJ01000224.1"/>
</dbReference>
<dbReference type="Pfam" id="PF00665">
    <property type="entry name" value="rve"/>
    <property type="match status" value="1"/>
</dbReference>
<dbReference type="Proteomes" id="UP000218842">
    <property type="component" value="Unassembled WGS sequence"/>
</dbReference>
<dbReference type="Gene3D" id="3.30.420.10">
    <property type="entry name" value="Ribonuclease H-like superfamily/Ribonuclease H"/>
    <property type="match status" value="1"/>
</dbReference>
<evidence type="ECO:0000256" key="2">
    <source>
        <dbReference type="SAM" id="Coils"/>
    </source>
</evidence>
<dbReference type="InterPro" id="IPR012337">
    <property type="entry name" value="RNaseH-like_sf"/>
</dbReference>
<dbReference type="Pfam" id="PF13333">
    <property type="entry name" value="rve_2"/>
    <property type="match status" value="1"/>
</dbReference>
<dbReference type="SUPFAM" id="SSF53098">
    <property type="entry name" value="Ribonuclease H-like"/>
    <property type="match status" value="1"/>
</dbReference>
<dbReference type="PANTHER" id="PTHR46889">
    <property type="entry name" value="TRANSPOSASE INSF FOR INSERTION SEQUENCE IS3B-RELATED"/>
    <property type="match status" value="1"/>
</dbReference>
<protein>
    <submittedName>
        <fullName evidence="4">IS3 family transposase</fullName>
    </submittedName>
</protein>
<dbReference type="GO" id="GO:0004803">
    <property type="term" value="F:transposase activity"/>
    <property type="evidence" value="ECO:0007669"/>
    <property type="project" value="InterPro"/>
</dbReference>
<dbReference type="Pfam" id="PF13276">
    <property type="entry name" value="HTH_21"/>
    <property type="match status" value="1"/>
</dbReference>
<dbReference type="Pfam" id="PF01527">
    <property type="entry name" value="HTH_Tnp_1"/>
    <property type="match status" value="1"/>
</dbReference>